<evidence type="ECO:0000313" key="17">
    <source>
        <dbReference type="RefSeq" id="XP_011503096.1"/>
    </source>
</evidence>
<dbReference type="InterPro" id="IPR025766">
    <property type="entry name" value="ADD"/>
</dbReference>
<dbReference type="RefSeq" id="XP_011503096.1">
    <property type="nucleotide sequence ID" value="XM_011504794.1"/>
</dbReference>
<protein>
    <submittedName>
        <fullName evidence="17">Uncharacterized protein LOC105366373</fullName>
    </submittedName>
</protein>
<evidence type="ECO:0000256" key="11">
    <source>
        <dbReference type="ARBA" id="ARBA00023204"/>
    </source>
</evidence>
<dbReference type="KEGG" id="csol:105366373"/>
<evidence type="ECO:0000256" key="6">
    <source>
        <dbReference type="ARBA" id="ARBA00022771"/>
    </source>
</evidence>
<dbReference type="GO" id="GO:0005634">
    <property type="term" value="C:nucleus"/>
    <property type="evidence" value="ECO:0007669"/>
    <property type="project" value="UniProtKB-SubCell"/>
</dbReference>
<dbReference type="GO" id="GO:0008270">
    <property type="term" value="F:zinc ion binding"/>
    <property type="evidence" value="ECO:0007669"/>
    <property type="project" value="UniProtKB-KW"/>
</dbReference>
<organism evidence="16 17">
    <name type="scientific">Ceratosolen solmsi marchali</name>
    <dbReference type="NCBI Taxonomy" id="326594"/>
    <lineage>
        <taxon>Eukaryota</taxon>
        <taxon>Metazoa</taxon>
        <taxon>Ecdysozoa</taxon>
        <taxon>Arthropoda</taxon>
        <taxon>Hexapoda</taxon>
        <taxon>Insecta</taxon>
        <taxon>Pterygota</taxon>
        <taxon>Neoptera</taxon>
        <taxon>Endopterygota</taxon>
        <taxon>Hymenoptera</taxon>
        <taxon>Apocrita</taxon>
        <taxon>Proctotrupomorpha</taxon>
        <taxon>Chalcidoidea</taxon>
        <taxon>Agaonidae</taxon>
        <taxon>Agaoninae</taxon>
        <taxon>Ceratosolen</taxon>
    </lineage>
</organism>
<evidence type="ECO:0000259" key="15">
    <source>
        <dbReference type="PROSITE" id="PS51533"/>
    </source>
</evidence>
<evidence type="ECO:0000256" key="12">
    <source>
        <dbReference type="ARBA" id="ARBA00023242"/>
    </source>
</evidence>
<dbReference type="GO" id="GO:0016787">
    <property type="term" value="F:hydrolase activity"/>
    <property type="evidence" value="ECO:0007669"/>
    <property type="project" value="UniProtKB-KW"/>
</dbReference>
<dbReference type="PANTHER" id="PTHR46357">
    <property type="entry name" value="TRANSCRIPTIONAL REGULATOR ATRX"/>
    <property type="match status" value="1"/>
</dbReference>
<dbReference type="GO" id="GO:0003678">
    <property type="term" value="F:DNA helicase activity"/>
    <property type="evidence" value="ECO:0007669"/>
    <property type="project" value="UniProtKB-EC"/>
</dbReference>
<keyword evidence="12" id="KW-0539">Nucleus</keyword>
<evidence type="ECO:0000256" key="1">
    <source>
        <dbReference type="ARBA" id="ARBA00004123"/>
    </source>
</evidence>
<dbReference type="SUPFAM" id="SSF57903">
    <property type="entry name" value="FYVE/PHD zinc finger"/>
    <property type="match status" value="1"/>
</dbReference>
<keyword evidence="6" id="KW-0863">Zinc-finger</keyword>
<keyword evidence="16" id="KW-1185">Reference proteome</keyword>
<evidence type="ECO:0000256" key="2">
    <source>
        <dbReference type="ARBA" id="ARBA00007025"/>
    </source>
</evidence>
<comment type="catalytic activity">
    <reaction evidence="13">
        <text>ATP + H2O = ADP + phosphate + H(+)</text>
        <dbReference type="Rhea" id="RHEA:13065"/>
        <dbReference type="ChEBI" id="CHEBI:15377"/>
        <dbReference type="ChEBI" id="CHEBI:15378"/>
        <dbReference type="ChEBI" id="CHEBI:30616"/>
        <dbReference type="ChEBI" id="CHEBI:43474"/>
        <dbReference type="ChEBI" id="CHEBI:456216"/>
        <dbReference type="EC" id="3.6.4.12"/>
    </reaction>
</comment>
<dbReference type="GO" id="GO:0005524">
    <property type="term" value="F:ATP binding"/>
    <property type="evidence" value="ECO:0007669"/>
    <property type="project" value="UniProtKB-KW"/>
</dbReference>
<accession>A0AAJ6YRW9</accession>
<keyword evidence="8" id="KW-0862">Zinc</keyword>
<evidence type="ECO:0000256" key="13">
    <source>
        <dbReference type="ARBA" id="ARBA00047995"/>
    </source>
</evidence>
<dbReference type="GO" id="GO:0006281">
    <property type="term" value="P:DNA repair"/>
    <property type="evidence" value="ECO:0007669"/>
    <property type="project" value="UniProtKB-KW"/>
</dbReference>
<evidence type="ECO:0000256" key="14">
    <source>
        <dbReference type="SAM" id="MobiDB-lite"/>
    </source>
</evidence>
<evidence type="ECO:0000256" key="4">
    <source>
        <dbReference type="ARBA" id="ARBA00022741"/>
    </source>
</evidence>
<dbReference type="InterPro" id="IPR052131">
    <property type="entry name" value="ATRX_domain-containing"/>
</dbReference>
<name>A0AAJ6YRW9_9HYME</name>
<evidence type="ECO:0000256" key="9">
    <source>
        <dbReference type="ARBA" id="ARBA00022840"/>
    </source>
</evidence>
<dbReference type="GO" id="GO:0005721">
    <property type="term" value="C:pericentric heterochromatin"/>
    <property type="evidence" value="ECO:0007669"/>
    <property type="project" value="TreeGrafter"/>
</dbReference>
<keyword evidence="4" id="KW-0547">Nucleotide-binding</keyword>
<gene>
    <name evidence="17" type="primary">LOC105366373</name>
</gene>
<evidence type="ECO:0000256" key="3">
    <source>
        <dbReference type="ARBA" id="ARBA00022723"/>
    </source>
</evidence>
<dbReference type="GO" id="GO:0031490">
    <property type="term" value="F:chromatin DNA binding"/>
    <property type="evidence" value="ECO:0007669"/>
    <property type="project" value="TreeGrafter"/>
</dbReference>
<keyword evidence="10" id="KW-0238">DNA-binding</keyword>
<dbReference type="InterPro" id="IPR041430">
    <property type="entry name" value="ADD_ATRX"/>
</dbReference>
<dbReference type="Pfam" id="PF17981">
    <property type="entry name" value="ADD_ATRX"/>
    <property type="match status" value="1"/>
</dbReference>
<evidence type="ECO:0000256" key="8">
    <source>
        <dbReference type="ARBA" id="ARBA00022833"/>
    </source>
</evidence>
<dbReference type="Proteomes" id="UP000695007">
    <property type="component" value="Unplaced"/>
</dbReference>
<keyword evidence="5" id="KW-0227">DNA damage</keyword>
<reference evidence="17" key="1">
    <citation type="submission" date="2025-08" db="UniProtKB">
        <authorList>
            <consortium name="RefSeq"/>
        </authorList>
    </citation>
    <scope>IDENTIFICATION</scope>
</reference>
<keyword evidence="7" id="KW-0378">Hydrolase</keyword>
<comment type="subcellular location">
    <subcellularLocation>
        <location evidence="1">Nucleus</location>
    </subcellularLocation>
</comment>
<dbReference type="PANTHER" id="PTHR46357:SF1">
    <property type="entry name" value="TRANSCRIPTIONAL REGULATOR ATRX"/>
    <property type="match status" value="1"/>
</dbReference>
<sequence>MDISSMLEVEVQEMVDVTPSHTSNHNFPCQIVSKEENDFYQLTYGSDVASIRFLKLHCTACDEHIGSAPIEACNMHQHPVLRTLLCTKCREFYGDGSFEQGDDATDMFCRWCANGGNLYCCSYCSNTFCSKCIKRNLDLPTIKRIEAEDSWKCFVCDIKDLFPLRSLARALLTHIETVTRILKNDNQMSSKDIEEKMHLDETRCCSRKRKRQRQSSLVISSDNDKDDSTYISSDEESNVLPMKKRKVEIVRNIYNNSYLQHKNSCGTNCSSKLKTAIDATDLMIPCEQTMLESNTEDINPNKSYNISELPITQSLVKKKYTRQKQQVQQLQKQQLQQRIQKIAPNNSIAINPVPLTNLLKLTLSSGLKQFKVTHAPNKKLVTVPMPVMPMSETTNSITYEKPTSRFSMSENVLSQPHKKPTVQSSNIINLDSDDEPVILENSVDLHNSNTVTSNSTINSSDNVGSQPVELASKKLTVMKKKSTAINTINNQSKLTNKVNKNFKIHQRHNRFKKTLLLQRQEIDNTVEHLKTKIIKFVQIYNKSIKSNLNQHIIRSAAVCTQRFHQAIQKAVVELSRINDKVMKDYVCWRKKTKIISNNRQLKISKETENNNKEEEYNENKEKSTISVQSALKDDLTLEMICVRDSASESDDEKNKQNNSGNTLTEKNVTTVFSPIVKPITIIKSKLSATKAVGNDSVLMKNKAYQVYDVPWKDYEKCIGYSKLRRLDCNSDKQKEVLPPVVLTNKDFGKYQEQYLFYLQHIEDFGIETDELRGLSKQNHIPLKDLMDRTSPFIVNMLERFSPMTLSNGCISPPLLSETFSITNKPKTPSAPTSLSH</sequence>
<feature type="compositionally biased region" description="Basic and acidic residues" evidence="14">
    <location>
        <begin position="605"/>
        <end position="623"/>
    </location>
</feature>
<evidence type="ECO:0000313" key="16">
    <source>
        <dbReference type="Proteomes" id="UP000695007"/>
    </source>
</evidence>
<dbReference type="InterPro" id="IPR013083">
    <property type="entry name" value="Znf_RING/FYVE/PHD"/>
</dbReference>
<feature type="region of interest" description="Disordered" evidence="14">
    <location>
        <begin position="605"/>
        <end position="625"/>
    </location>
</feature>
<feature type="domain" description="PHD-type" evidence="15">
    <location>
        <begin position="46"/>
        <end position="184"/>
    </location>
</feature>
<dbReference type="CDD" id="cd11726">
    <property type="entry name" value="ADDz_ATRX"/>
    <property type="match status" value="1"/>
</dbReference>
<evidence type="ECO:0000256" key="7">
    <source>
        <dbReference type="ARBA" id="ARBA00022801"/>
    </source>
</evidence>
<evidence type="ECO:0000256" key="10">
    <source>
        <dbReference type="ARBA" id="ARBA00023125"/>
    </source>
</evidence>
<dbReference type="GO" id="GO:0010468">
    <property type="term" value="P:regulation of gene expression"/>
    <property type="evidence" value="ECO:0007669"/>
    <property type="project" value="UniProtKB-ARBA"/>
</dbReference>
<dbReference type="GeneID" id="105366373"/>
<dbReference type="GO" id="GO:0006338">
    <property type="term" value="P:chromatin remodeling"/>
    <property type="evidence" value="ECO:0007669"/>
    <property type="project" value="TreeGrafter"/>
</dbReference>
<feature type="region of interest" description="Disordered" evidence="14">
    <location>
        <begin position="212"/>
        <end position="237"/>
    </location>
</feature>
<keyword evidence="9" id="KW-0067">ATP-binding</keyword>
<keyword evidence="11" id="KW-0234">DNA repair</keyword>
<dbReference type="GO" id="GO:0031297">
    <property type="term" value="P:replication fork processing"/>
    <property type="evidence" value="ECO:0007669"/>
    <property type="project" value="TreeGrafter"/>
</dbReference>
<comment type="similarity">
    <text evidence="2">Belongs to the SNF2/RAD54 helicase family.</text>
</comment>
<evidence type="ECO:0000256" key="5">
    <source>
        <dbReference type="ARBA" id="ARBA00022763"/>
    </source>
</evidence>
<proteinExistence type="inferred from homology"/>
<dbReference type="InterPro" id="IPR011011">
    <property type="entry name" value="Znf_FYVE_PHD"/>
</dbReference>
<dbReference type="PROSITE" id="PS51533">
    <property type="entry name" value="ADD"/>
    <property type="match status" value="1"/>
</dbReference>
<dbReference type="Gene3D" id="3.30.40.10">
    <property type="entry name" value="Zinc/RING finger domain, C3HC4 (zinc finger)"/>
    <property type="match status" value="1"/>
</dbReference>
<dbReference type="AlphaFoldDB" id="A0AAJ6YRW9"/>
<keyword evidence="3" id="KW-0479">Metal-binding</keyword>